<dbReference type="EMBL" id="HF679026">
    <property type="protein sequence ID" value="CCT66824.1"/>
    <property type="molecule type" value="Genomic_DNA"/>
</dbReference>
<name>S0DW92_GIBF5</name>
<dbReference type="VEuPathDB" id="FungiDB:FFUJ_12990"/>
<evidence type="ECO:0008006" key="4">
    <source>
        <dbReference type="Google" id="ProtNLM"/>
    </source>
</evidence>
<dbReference type="PANTHER" id="PTHR31252">
    <property type="entry name" value="DUF4419 DOMAIN-CONTAINING PROTEIN"/>
    <property type="match status" value="1"/>
</dbReference>
<dbReference type="AlphaFoldDB" id="S0DW92"/>
<evidence type="ECO:0000256" key="1">
    <source>
        <dbReference type="SAM" id="MobiDB-lite"/>
    </source>
</evidence>
<evidence type="ECO:0000313" key="3">
    <source>
        <dbReference type="Proteomes" id="UP000016800"/>
    </source>
</evidence>
<gene>
    <name evidence="2" type="ORF">FFUJ_12990</name>
</gene>
<dbReference type="PANTHER" id="PTHR31252:SF11">
    <property type="entry name" value="DUF4419 DOMAIN-CONTAINING PROTEIN"/>
    <property type="match status" value="1"/>
</dbReference>
<dbReference type="RefSeq" id="XP_023428905.1">
    <property type="nucleotide sequence ID" value="XM_023575622.1"/>
</dbReference>
<reference evidence="3" key="1">
    <citation type="journal article" date="2013" name="PLoS Pathog.">
        <title>Deciphering the cryptic genome: genome-wide analyses of the rice pathogen Fusarium fujikuroi reveal complex regulation of secondary metabolism and novel metabolites.</title>
        <authorList>
            <person name="Wiemann P."/>
            <person name="Sieber C.M."/>
            <person name="von Bargen K.W."/>
            <person name="Studt L."/>
            <person name="Niehaus E.M."/>
            <person name="Espino J.J."/>
            <person name="Huss K."/>
            <person name="Michielse C.B."/>
            <person name="Albermann S."/>
            <person name="Wagner D."/>
            <person name="Bergner S.V."/>
            <person name="Connolly L.R."/>
            <person name="Fischer A."/>
            <person name="Reuter G."/>
            <person name="Kleigrewe K."/>
            <person name="Bald T."/>
            <person name="Wingfield B.D."/>
            <person name="Ophir R."/>
            <person name="Freeman S."/>
            <person name="Hippler M."/>
            <person name="Smith K.M."/>
            <person name="Brown D.W."/>
            <person name="Proctor R.H."/>
            <person name="Munsterkotter M."/>
            <person name="Freitag M."/>
            <person name="Humpf H.U."/>
            <person name="Guldener U."/>
            <person name="Tudzynski B."/>
        </authorList>
    </citation>
    <scope>NUCLEOTIDE SEQUENCE [LARGE SCALE GENOMIC DNA]</scope>
    <source>
        <strain evidence="3">CBS 195.34 / IMI 58289 / NRRL A-6831</strain>
    </source>
</reference>
<dbReference type="GeneID" id="35406446"/>
<dbReference type="Pfam" id="PF14388">
    <property type="entry name" value="DUF4419"/>
    <property type="match status" value="1"/>
</dbReference>
<accession>S0DW92</accession>
<evidence type="ECO:0000313" key="2">
    <source>
        <dbReference type="EMBL" id="CCT66824.1"/>
    </source>
</evidence>
<dbReference type="HOGENOM" id="CLU_037155_2_0_1"/>
<keyword evidence="3" id="KW-1185">Reference proteome</keyword>
<dbReference type="Proteomes" id="UP000016800">
    <property type="component" value="Chromosome IV"/>
</dbReference>
<feature type="region of interest" description="Disordered" evidence="1">
    <location>
        <begin position="1"/>
        <end position="29"/>
    </location>
</feature>
<dbReference type="STRING" id="1279085.S0DW92"/>
<proteinExistence type="predicted"/>
<protein>
    <recommendedName>
        <fullName evidence="4">DUF4419 domain-containing protein</fullName>
    </recommendedName>
</protein>
<sequence>MPITVTIPNSKASSWQHPKAENTSQLLRGASSQEADGCKQIIQSSFSINGSLEENHVSASRNGLVWSSFYAYSTHHHLTIRPEDVWFAIITQLSTYINANSEKMRGYFVSHDGQKRLEVIDFATLHTADYGNLSQKMTLEIAKNIKDPAFLEWILPSFSTTTDNDRVVGSVLLMGALQKYFSYAFGMECGIPSVTLLGEITDYEDILNRLDRLYEMGEEPIQFAMLLRPIIRNMVLTFTQPYDPAIHIFWNQIVNIHEMSGSKTMTGWITAFCYWDDEGKAGLSSPGNGTLGDLMYLHVDTDDIPCGYVTVPVEVNDNGTLYNCKMLAGSVGMQAVPGPEGYVPAFDPFEDRRRNVELDETKLGIKPVTGWMIYEVAQQNQSYNQWPIEVDIPMVEIVTND</sequence>
<organism evidence="2 3">
    <name type="scientific">Gibberella fujikuroi (strain CBS 195.34 / IMI 58289 / NRRL A-6831)</name>
    <name type="common">Bakanae and foot rot disease fungus</name>
    <name type="synonym">Fusarium fujikuroi</name>
    <dbReference type="NCBI Taxonomy" id="1279085"/>
    <lineage>
        <taxon>Eukaryota</taxon>
        <taxon>Fungi</taxon>
        <taxon>Dikarya</taxon>
        <taxon>Ascomycota</taxon>
        <taxon>Pezizomycotina</taxon>
        <taxon>Sordariomycetes</taxon>
        <taxon>Hypocreomycetidae</taxon>
        <taxon>Hypocreales</taxon>
        <taxon>Nectriaceae</taxon>
        <taxon>Fusarium</taxon>
        <taxon>Fusarium fujikuroi species complex</taxon>
    </lineage>
</organism>
<dbReference type="InterPro" id="IPR025533">
    <property type="entry name" value="DUF4419"/>
</dbReference>